<organism evidence="7 8">
    <name type="scientific">Candidatus Falkowbacteria bacterium HGW-Falkowbacteria-2</name>
    <dbReference type="NCBI Taxonomy" id="2013769"/>
    <lineage>
        <taxon>Bacteria</taxon>
        <taxon>Candidatus Falkowiibacteriota</taxon>
    </lineage>
</organism>
<comment type="caution">
    <text evidence="7">The sequence shown here is derived from an EMBL/GenBank/DDBJ whole genome shotgun (WGS) entry which is preliminary data.</text>
</comment>
<evidence type="ECO:0000256" key="5">
    <source>
        <dbReference type="SAM" id="Phobius"/>
    </source>
</evidence>
<dbReference type="PANTHER" id="PTHR37422">
    <property type="entry name" value="TEICHURONIC ACID BIOSYNTHESIS PROTEIN TUAE"/>
    <property type="match status" value="1"/>
</dbReference>
<feature type="transmembrane region" description="Helical" evidence="5">
    <location>
        <begin position="40"/>
        <end position="60"/>
    </location>
</feature>
<proteinExistence type="predicted"/>
<dbReference type="Proteomes" id="UP000233325">
    <property type="component" value="Unassembled WGS sequence"/>
</dbReference>
<dbReference type="InterPro" id="IPR051533">
    <property type="entry name" value="WaaL-like"/>
</dbReference>
<evidence type="ECO:0000313" key="8">
    <source>
        <dbReference type="Proteomes" id="UP000233325"/>
    </source>
</evidence>
<evidence type="ECO:0000313" key="7">
    <source>
        <dbReference type="EMBL" id="PKM87722.1"/>
    </source>
</evidence>
<evidence type="ECO:0000256" key="1">
    <source>
        <dbReference type="ARBA" id="ARBA00004141"/>
    </source>
</evidence>
<feature type="transmembrane region" description="Helical" evidence="5">
    <location>
        <begin position="383"/>
        <end position="414"/>
    </location>
</feature>
<feature type="transmembrane region" description="Helical" evidence="5">
    <location>
        <begin position="72"/>
        <end position="90"/>
    </location>
</feature>
<name>A0A2N2DZ67_9BACT</name>
<evidence type="ECO:0000256" key="4">
    <source>
        <dbReference type="ARBA" id="ARBA00023136"/>
    </source>
</evidence>
<feature type="transmembrane region" description="Helical" evidence="5">
    <location>
        <begin position="348"/>
        <end position="371"/>
    </location>
</feature>
<dbReference type="EMBL" id="PHAH01000035">
    <property type="protein sequence ID" value="PKM87722.1"/>
    <property type="molecule type" value="Genomic_DNA"/>
</dbReference>
<protein>
    <recommendedName>
        <fullName evidence="6">O-antigen ligase-related domain-containing protein</fullName>
    </recommendedName>
</protein>
<evidence type="ECO:0000256" key="2">
    <source>
        <dbReference type="ARBA" id="ARBA00022692"/>
    </source>
</evidence>
<feature type="transmembrane region" description="Helical" evidence="5">
    <location>
        <begin position="189"/>
        <end position="206"/>
    </location>
</feature>
<evidence type="ECO:0000259" key="6">
    <source>
        <dbReference type="Pfam" id="PF04932"/>
    </source>
</evidence>
<feature type="domain" description="O-antigen ligase-related" evidence="6">
    <location>
        <begin position="220"/>
        <end position="359"/>
    </location>
</feature>
<sequence>MNKKNWVRLSLGLLFLTALVLPWQTKLILRSAISDYWEISIYTTTVLIVLSILTLIPSGLVSLKHFQSMPKLWRYSALLTIVVGIVSALFSPDPLLSFYVLALLIISLVFFIVVQALPDSWKRSLALVVLVSLSFQALIGLYQFVTQLSFASSILGIAYHSAADLGTAVIETADGRWLRAYGASGHPNAFGGFMALGHIGSLIFYIRSRRISARIFFAFLYLLFLPAVLVSFSRAAYLALIIGLIAVMYENRQALRSSWKATVTIASLTVLMTVAVVSLYFPLYIARADMSNRLEVMSISDRGDLNRRGLDNFKDSPLIGVGLGASTLADKQKMPSLAAWHFQPAHNYWLLAASEGGVFFVFGLAALWAFAYQKSRQRRLVSVFVVMFMLTLFDHWLFSLPLGSAWTFLLFALIW</sequence>
<gene>
    <name evidence="7" type="ORF">CVU83_02655</name>
</gene>
<accession>A0A2N2DZ67</accession>
<keyword evidence="2 5" id="KW-0812">Transmembrane</keyword>
<dbReference type="PANTHER" id="PTHR37422:SF13">
    <property type="entry name" value="LIPOPOLYSACCHARIDE BIOSYNTHESIS PROTEIN PA4999-RELATED"/>
    <property type="match status" value="1"/>
</dbReference>
<keyword evidence="4 5" id="KW-0472">Membrane</keyword>
<feature type="transmembrane region" description="Helical" evidence="5">
    <location>
        <begin position="124"/>
        <end position="145"/>
    </location>
</feature>
<evidence type="ECO:0000256" key="3">
    <source>
        <dbReference type="ARBA" id="ARBA00022989"/>
    </source>
</evidence>
<feature type="transmembrane region" description="Helical" evidence="5">
    <location>
        <begin position="263"/>
        <end position="285"/>
    </location>
</feature>
<feature type="transmembrane region" description="Helical" evidence="5">
    <location>
        <begin position="96"/>
        <end position="117"/>
    </location>
</feature>
<reference evidence="7 8" key="1">
    <citation type="journal article" date="2017" name="ISME J.">
        <title>Potential for microbial H2 and metal transformations associated with novel bacteria and archaea in deep terrestrial subsurface sediments.</title>
        <authorList>
            <person name="Hernsdorf A.W."/>
            <person name="Amano Y."/>
            <person name="Miyakawa K."/>
            <person name="Ise K."/>
            <person name="Suzuki Y."/>
            <person name="Anantharaman K."/>
            <person name="Probst A."/>
            <person name="Burstein D."/>
            <person name="Thomas B.C."/>
            <person name="Banfield J.F."/>
        </authorList>
    </citation>
    <scope>NUCLEOTIDE SEQUENCE [LARGE SCALE GENOMIC DNA]</scope>
    <source>
        <strain evidence="7">HGW-Falkowbacteria-2</strain>
    </source>
</reference>
<keyword evidence="3 5" id="KW-1133">Transmembrane helix</keyword>
<dbReference type="InterPro" id="IPR007016">
    <property type="entry name" value="O-antigen_ligase-rel_domated"/>
</dbReference>
<dbReference type="GO" id="GO:0016020">
    <property type="term" value="C:membrane"/>
    <property type="evidence" value="ECO:0007669"/>
    <property type="project" value="UniProtKB-SubCell"/>
</dbReference>
<comment type="subcellular location">
    <subcellularLocation>
        <location evidence="1">Membrane</location>
        <topology evidence="1">Multi-pass membrane protein</topology>
    </subcellularLocation>
</comment>
<dbReference type="Pfam" id="PF04932">
    <property type="entry name" value="Wzy_C"/>
    <property type="match status" value="1"/>
</dbReference>
<dbReference type="AlphaFoldDB" id="A0A2N2DZ67"/>